<dbReference type="Gene3D" id="3.80.10.10">
    <property type="entry name" value="Ribonuclease Inhibitor"/>
    <property type="match status" value="1"/>
</dbReference>
<dbReference type="AlphaFoldDB" id="A0AAD1XD91"/>
<name>A0AAD1XD91_EUPCR</name>
<dbReference type="InterPro" id="IPR032675">
    <property type="entry name" value="LRR_dom_sf"/>
</dbReference>
<comment type="caution">
    <text evidence="1">The sequence shown here is derived from an EMBL/GenBank/DDBJ whole genome shotgun (WGS) entry which is preliminary data.</text>
</comment>
<sequence length="272" mass="31559">MESMSRAIQDRNSQIISLEKPVLEETKEQDITRCQSILHNVYPKQFKIQPLVSDFEEVPTNSQLWINFSDLRYVKFAQSMKYLKFFNINSIWFDDVDSKNKRFVDFLETSFPDKTNELCFRSDDGLDLNSSNYLNTLIRLSSKVTQKVEFIGFYIGLPQLKRLVAAYKHVRVLKLFYCSLSIPNTPDFSKALINCQIQELSLEGSGCSYKSDWGNNFDEFENLALGLASSPDLSLSLKKVYIYDCGVTQNEAEQIFEENQFKNVEIIEEVKF</sequence>
<protein>
    <submittedName>
        <fullName evidence="1">Uncharacterized protein</fullName>
    </submittedName>
</protein>
<organism evidence="1 2">
    <name type="scientific">Euplotes crassus</name>
    <dbReference type="NCBI Taxonomy" id="5936"/>
    <lineage>
        <taxon>Eukaryota</taxon>
        <taxon>Sar</taxon>
        <taxon>Alveolata</taxon>
        <taxon>Ciliophora</taxon>
        <taxon>Intramacronucleata</taxon>
        <taxon>Spirotrichea</taxon>
        <taxon>Hypotrichia</taxon>
        <taxon>Euplotida</taxon>
        <taxon>Euplotidae</taxon>
        <taxon>Moneuplotes</taxon>
    </lineage>
</organism>
<dbReference type="EMBL" id="CAMPGE010013271">
    <property type="protein sequence ID" value="CAI2372009.1"/>
    <property type="molecule type" value="Genomic_DNA"/>
</dbReference>
<accession>A0AAD1XD91</accession>
<reference evidence="1" key="1">
    <citation type="submission" date="2023-07" db="EMBL/GenBank/DDBJ databases">
        <authorList>
            <consortium name="AG Swart"/>
            <person name="Singh M."/>
            <person name="Singh A."/>
            <person name="Seah K."/>
            <person name="Emmerich C."/>
        </authorList>
    </citation>
    <scope>NUCLEOTIDE SEQUENCE</scope>
    <source>
        <strain evidence="1">DP1</strain>
    </source>
</reference>
<proteinExistence type="predicted"/>
<keyword evidence="2" id="KW-1185">Reference proteome</keyword>
<evidence type="ECO:0000313" key="1">
    <source>
        <dbReference type="EMBL" id="CAI2372009.1"/>
    </source>
</evidence>
<dbReference type="Proteomes" id="UP001295684">
    <property type="component" value="Unassembled WGS sequence"/>
</dbReference>
<gene>
    <name evidence="1" type="ORF">ECRASSUSDP1_LOCUS13336</name>
</gene>
<evidence type="ECO:0000313" key="2">
    <source>
        <dbReference type="Proteomes" id="UP001295684"/>
    </source>
</evidence>